<dbReference type="CDD" id="cd16917">
    <property type="entry name" value="HATPase_UhpB-NarQ-NarX-like"/>
    <property type="match status" value="1"/>
</dbReference>
<dbReference type="PANTHER" id="PTHR24421">
    <property type="entry name" value="NITRATE/NITRITE SENSOR PROTEIN NARX-RELATED"/>
    <property type="match status" value="1"/>
</dbReference>
<dbReference type="Pfam" id="PF07730">
    <property type="entry name" value="HisKA_3"/>
    <property type="match status" value="1"/>
</dbReference>
<dbReference type="PROSITE" id="PS50109">
    <property type="entry name" value="HIS_KIN"/>
    <property type="match status" value="1"/>
</dbReference>
<comment type="subcellular location">
    <subcellularLocation>
        <location evidence="2 13">Cell membrane</location>
        <topology evidence="2 13">Multi-pass membrane protein</topology>
    </subcellularLocation>
</comment>
<dbReference type="InterPro" id="IPR017202">
    <property type="entry name" value="LiaS/VraS"/>
</dbReference>
<evidence type="ECO:0000256" key="3">
    <source>
        <dbReference type="ARBA" id="ARBA00022475"/>
    </source>
</evidence>
<dbReference type="GO" id="GO:0046983">
    <property type="term" value="F:protein dimerization activity"/>
    <property type="evidence" value="ECO:0007669"/>
    <property type="project" value="InterPro"/>
</dbReference>
<name>A0A498D855_9BACI</name>
<keyword evidence="17" id="KW-1185">Reference proteome</keyword>
<evidence type="ECO:0000313" key="17">
    <source>
        <dbReference type="Proteomes" id="UP000270219"/>
    </source>
</evidence>
<evidence type="ECO:0000256" key="2">
    <source>
        <dbReference type="ARBA" id="ARBA00004651"/>
    </source>
</evidence>
<keyword evidence="11 13" id="KW-0902">Two-component regulatory system</keyword>
<dbReference type="SUPFAM" id="SSF55874">
    <property type="entry name" value="ATPase domain of HSP90 chaperone/DNA topoisomerase II/histidine kinase"/>
    <property type="match status" value="1"/>
</dbReference>
<dbReference type="Gene3D" id="3.30.565.10">
    <property type="entry name" value="Histidine kinase-like ATPase, C-terminal domain"/>
    <property type="match status" value="1"/>
</dbReference>
<sequence length="348" mass="39926">MKLIIRYTFASILYSVLLTLIVIGITFLFFPVNNLSVLWTQQIGTVPFLAWILLFVIMLGSISGITIGMYWKDRIFYVDRKLDELVKGKKVIIAEDEPYLELESVEKRILELQEKLAKQAEYSQRLASERAEEREKSLQEIVIQERNRLARELHDSVSQQLFASSMMMSAINESNSSKDESMKKQLGMVEKMIHQSQLEMRALLLHLRPVALKGKSLQEGTQELLAELIQKVPLEITTKIETFYIDKGVEDQLFRILQESISNTLRHSKATTLNLMLIHRDETIILRVVDNGVGFDIKSMKTGSYGLENMRERAYEIGGTFKIVSLPNQGTQLEVKVPVLRGEEENND</sequence>
<keyword evidence="6 14" id="KW-0812">Transmembrane</keyword>
<dbReference type="GO" id="GO:0005524">
    <property type="term" value="F:ATP binding"/>
    <property type="evidence" value="ECO:0007669"/>
    <property type="project" value="UniProtKB-UniRule"/>
</dbReference>
<keyword evidence="7 13" id="KW-0547">Nucleotide-binding</keyword>
<keyword evidence="5 13" id="KW-0808">Transferase</keyword>
<dbReference type="InterPro" id="IPR003594">
    <property type="entry name" value="HATPase_dom"/>
</dbReference>
<keyword evidence="9 13" id="KW-0067">ATP-binding</keyword>
<keyword evidence="4" id="KW-0597">Phosphoprotein</keyword>
<dbReference type="InterPro" id="IPR005467">
    <property type="entry name" value="His_kinase_dom"/>
</dbReference>
<dbReference type="InterPro" id="IPR050482">
    <property type="entry name" value="Sensor_HK_TwoCompSys"/>
</dbReference>
<dbReference type="EMBL" id="RCHR01000002">
    <property type="protein sequence ID" value="RLL46553.1"/>
    <property type="molecule type" value="Genomic_DNA"/>
</dbReference>
<dbReference type="PANTHER" id="PTHR24421:SF37">
    <property type="entry name" value="SENSOR HISTIDINE KINASE NARS"/>
    <property type="match status" value="1"/>
</dbReference>
<dbReference type="GO" id="GO:0005886">
    <property type="term" value="C:plasma membrane"/>
    <property type="evidence" value="ECO:0007669"/>
    <property type="project" value="UniProtKB-SubCell"/>
</dbReference>
<dbReference type="InterPro" id="IPR011712">
    <property type="entry name" value="Sig_transdc_His_kin_sub3_dim/P"/>
</dbReference>
<evidence type="ECO:0000256" key="5">
    <source>
        <dbReference type="ARBA" id="ARBA00022679"/>
    </source>
</evidence>
<evidence type="ECO:0000313" key="16">
    <source>
        <dbReference type="EMBL" id="RLL46553.1"/>
    </source>
</evidence>
<evidence type="ECO:0000256" key="14">
    <source>
        <dbReference type="SAM" id="Phobius"/>
    </source>
</evidence>
<evidence type="ECO:0000256" key="8">
    <source>
        <dbReference type="ARBA" id="ARBA00022777"/>
    </source>
</evidence>
<evidence type="ECO:0000256" key="11">
    <source>
        <dbReference type="ARBA" id="ARBA00023012"/>
    </source>
</evidence>
<evidence type="ECO:0000256" key="12">
    <source>
        <dbReference type="ARBA" id="ARBA00023136"/>
    </source>
</evidence>
<dbReference type="AlphaFoldDB" id="A0A498D855"/>
<dbReference type="Gene3D" id="1.20.5.1930">
    <property type="match status" value="1"/>
</dbReference>
<keyword evidence="12 13" id="KW-0472">Membrane</keyword>
<dbReference type="RefSeq" id="WP_121521804.1">
    <property type="nucleotide sequence ID" value="NZ_RCHR01000002.1"/>
</dbReference>
<feature type="domain" description="Histidine kinase" evidence="15">
    <location>
        <begin position="148"/>
        <end position="341"/>
    </location>
</feature>
<dbReference type="Pfam" id="PF02518">
    <property type="entry name" value="HATPase_c"/>
    <property type="match status" value="1"/>
</dbReference>
<evidence type="ECO:0000259" key="15">
    <source>
        <dbReference type="PROSITE" id="PS50109"/>
    </source>
</evidence>
<feature type="transmembrane region" description="Helical" evidence="14">
    <location>
        <begin position="50"/>
        <end position="71"/>
    </location>
</feature>
<evidence type="ECO:0000256" key="7">
    <source>
        <dbReference type="ARBA" id="ARBA00022741"/>
    </source>
</evidence>
<gene>
    <name evidence="16" type="ORF">D8M04_04920</name>
</gene>
<dbReference type="SMART" id="SM00387">
    <property type="entry name" value="HATPase_c"/>
    <property type="match status" value="1"/>
</dbReference>
<keyword evidence="10 14" id="KW-1133">Transmembrane helix</keyword>
<organism evidence="16 17">
    <name type="scientific">Oceanobacillus piezotolerans</name>
    <dbReference type="NCBI Taxonomy" id="2448030"/>
    <lineage>
        <taxon>Bacteria</taxon>
        <taxon>Bacillati</taxon>
        <taxon>Bacillota</taxon>
        <taxon>Bacilli</taxon>
        <taxon>Bacillales</taxon>
        <taxon>Bacillaceae</taxon>
        <taxon>Oceanobacillus</taxon>
    </lineage>
</organism>
<keyword evidence="3 13" id="KW-1003">Cell membrane</keyword>
<proteinExistence type="predicted"/>
<reference evidence="16 17" key="1">
    <citation type="submission" date="2018-10" db="EMBL/GenBank/DDBJ databases">
        <title>Oceanobacillus sp. YLB-02 draft genome.</title>
        <authorList>
            <person name="Yu L."/>
        </authorList>
    </citation>
    <scope>NUCLEOTIDE SEQUENCE [LARGE SCALE GENOMIC DNA]</scope>
    <source>
        <strain evidence="16 17">YLB-02</strain>
    </source>
</reference>
<feature type="transmembrane region" description="Helical" evidence="14">
    <location>
        <begin position="12"/>
        <end position="30"/>
    </location>
</feature>
<evidence type="ECO:0000256" key="4">
    <source>
        <dbReference type="ARBA" id="ARBA00022553"/>
    </source>
</evidence>
<dbReference type="InterPro" id="IPR036890">
    <property type="entry name" value="HATPase_C_sf"/>
</dbReference>
<comment type="caution">
    <text evidence="16">The sequence shown here is derived from an EMBL/GenBank/DDBJ whole genome shotgun (WGS) entry which is preliminary data.</text>
</comment>
<protein>
    <recommendedName>
        <fullName evidence="13">Sensor histidine kinase</fullName>
        <ecNumber evidence="13">2.7.13.3</ecNumber>
    </recommendedName>
</protein>
<evidence type="ECO:0000256" key="13">
    <source>
        <dbReference type="PIRNR" id="PIRNR037431"/>
    </source>
</evidence>
<evidence type="ECO:0000256" key="6">
    <source>
        <dbReference type="ARBA" id="ARBA00022692"/>
    </source>
</evidence>
<evidence type="ECO:0000256" key="9">
    <source>
        <dbReference type="ARBA" id="ARBA00022840"/>
    </source>
</evidence>
<evidence type="ECO:0000256" key="1">
    <source>
        <dbReference type="ARBA" id="ARBA00000085"/>
    </source>
</evidence>
<accession>A0A498D855</accession>
<dbReference type="PIRSF" id="PIRSF037431">
    <property type="entry name" value="STHK_LiaS"/>
    <property type="match status" value="1"/>
</dbReference>
<dbReference type="OrthoDB" id="9795828at2"/>
<dbReference type="GO" id="GO:0000155">
    <property type="term" value="F:phosphorelay sensor kinase activity"/>
    <property type="evidence" value="ECO:0007669"/>
    <property type="project" value="UniProtKB-UniRule"/>
</dbReference>
<dbReference type="EC" id="2.7.13.3" evidence="13"/>
<keyword evidence="8 13" id="KW-0418">Kinase</keyword>
<dbReference type="Proteomes" id="UP000270219">
    <property type="component" value="Unassembled WGS sequence"/>
</dbReference>
<evidence type="ECO:0000256" key="10">
    <source>
        <dbReference type="ARBA" id="ARBA00022989"/>
    </source>
</evidence>
<comment type="catalytic activity">
    <reaction evidence="1 13">
        <text>ATP + protein L-histidine = ADP + protein N-phospho-L-histidine.</text>
        <dbReference type="EC" id="2.7.13.3"/>
    </reaction>
</comment>